<dbReference type="OrthoDB" id="6235666at2759"/>
<sequence length="359" mass="41220">MESKRLIKPLEAYILVPDRLCNGSTINGPPHTPCLADMIIKTFEQYTPSTTDTQFVPVNWLNIKLDPQMVIGVVAAVLPILDYKTNAYRFRQKPLVGQKIRAWSSSSLVETLECVQFWDWKRLVNLQAVLVIPWPDPPAEVFYRAQQNLPSPQKMRAATMSFGKCVTLGSFLPCFRKYFINMDELRNTECQIMFMEDWFTHSSAELAVALLACLSRGVLKDCNSVYQQWLNVLVKPNNEVSGTKMFDENFIHPTAYCRTMLSSCQALQNYSGKDPQTNCRRSFSTHLYRKSRKMRVPSNQNNAEQLTNAETPTVKTSIRQMYKSRIGLIGLQSELPSKIAHIVYHGLRMEVAYYQRHPM</sequence>
<name>A0A8J4TGB4_9TREM</name>
<accession>A0A8J4TGB4</accession>
<reference evidence="1" key="1">
    <citation type="submission" date="2019-05" db="EMBL/GenBank/DDBJ databases">
        <title>Annotation for the trematode Paragonimus heterotremus.</title>
        <authorList>
            <person name="Choi Y.-J."/>
        </authorList>
    </citation>
    <scope>NUCLEOTIDE SEQUENCE</scope>
    <source>
        <strain evidence="1">LC</strain>
    </source>
</reference>
<dbReference type="Proteomes" id="UP000748531">
    <property type="component" value="Unassembled WGS sequence"/>
</dbReference>
<evidence type="ECO:0000313" key="1">
    <source>
        <dbReference type="EMBL" id="KAF5400681.1"/>
    </source>
</evidence>
<keyword evidence="2" id="KW-1185">Reference proteome</keyword>
<gene>
    <name evidence="1" type="ORF">PHET_05878</name>
</gene>
<protein>
    <submittedName>
        <fullName evidence="1">Uncharacterized protein</fullName>
    </submittedName>
</protein>
<dbReference type="EMBL" id="LUCH01002997">
    <property type="protein sequence ID" value="KAF5400681.1"/>
    <property type="molecule type" value="Genomic_DNA"/>
</dbReference>
<dbReference type="AlphaFoldDB" id="A0A8J4TGB4"/>
<proteinExistence type="predicted"/>
<comment type="caution">
    <text evidence="1">The sequence shown here is derived from an EMBL/GenBank/DDBJ whole genome shotgun (WGS) entry which is preliminary data.</text>
</comment>
<evidence type="ECO:0000313" key="2">
    <source>
        <dbReference type="Proteomes" id="UP000748531"/>
    </source>
</evidence>
<organism evidence="1 2">
    <name type="scientific">Paragonimus heterotremus</name>
    <dbReference type="NCBI Taxonomy" id="100268"/>
    <lineage>
        <taxon>Eukaryota</taxon>
        <taxon>Metazoa</taxon>
        <taxon>Spiralia</taxon>
        <taxon>Lophotrochozoa</taxon>
        <taxon>Platyhelminthes</taxon>
        <taxon>Trematoda</taxon>
        <taxon>Digenea</taxon>
        <taxon>Plagiorchiida</taxon>
        <taxon>Troglotremata</taxon>
        <taxon>Troglotrematidae</taxon>
        <taxon>Paragonimus</taxon>
    </lineage>
</organism>